<evidence type="ECO:0000256" key="14">
    <source>
        <dbReference type="ARBA" id="ARBA00044924"/>
    </source>
</evidence>
<comment type="subunit">
    <text evidence="18">Homodimer. Interacts with lysosomal protein GLMP (via lumenal domain); the interaction starts while both proteins are still in the endoplasmic reticulum and is required for stabilization of MFSD1 in lysosomes but has no direct effect on its targeting to lysosomes or transporter activity.</text>
</comment>
<name>A0A8H4R6F7_9AGAR</name>
<comment type="catalytic activity">
    <reaction evidence="6">
        <text>L-lysyl-L-alpha-amino acid(out) = L-lysyl-L-alpha-amino acid(in)</text>
        <dbReference type="Rhea" id="RHEA:79387"/>
        <dbReference type="ChEBI" id="CHEBI:229965"/>
    </reaction>
</comment>
<dbReference type="InterPro" id="IPR011701">
    <property type="entry name" value="MFS"/>
</dbReference>
<evidence type="ECO:0000256" key="8">
    <source>
        <dbReference type="ARBA" id="ARBA00044898"/>
    </source>
</evidence>
<evidence type="ECO:0000256" key="13">
    <source>
        <dbReference type="ARBA" id="ARBA00044919"/>
    </source>
</evidence>
<feature type="transmembrane region" description="Helical" evidence="19">
    <location>
        <begin position="12"/>
        <end position="32"/>
    </location>
</feature>
<feature type="transmembrane region" description="Helical" evidence="19">
    <location>
        <begin position="402"/>
        <end position="423"/>
    </location>
</feature>
<feature type="transmembrane region" description="Helical" evidence="19">
    <location>
        <begin position="335"/>
        <end position="357"/>
    </location>
</feature>
<dbReference type="InterPro" id="IPR036259">
    <property type="entry name" value="MFS_trans_sf"/>
</dbReference>
<evidence type="ECO:0000256" key="9">
    <source>
        <dbReference type="ARBA" id="ARBA00044899"/>
    </source>
</evidence>
<comment type="subcellular location">
    <subcellularLocation>
        <location evidence="1">Membrane</location>
        <topology evidence="1">Multi-pass membrane protein</topology>
    </subcellularLocation>
</comment>
<evidence type="ECO:0000256" key="6">
    <source>
        <dbReference type="ARBA" id="ARBA00044891"/>
    </source>
</evidence>
<evidence type="ECO:0000256" key="17">
    <source>
        <dbReference type="ARBA" id="ARBA00045709"/>
    </source>
</evidence>
<evidence type="ECO:0000256" key="19">
    <source>
        <dbReference type="SAM" id="Phobius"/>
    </source>
</evidence>
<evidence type="ECO:0000256" key="5">
    <source>
        <dbReference type="ARBA" id="ARBA00044884"/>
    </source>
</evidence>
<comment type="catalytic activity">
    <reaction evidence="14">
        <text>L-lysyl-glycine(out) = L-lysyl-glycine(in)</text>
        <dbReference type="Rhea" id="RHEA:79407"/>
        <dbReference type="ChEBI" id="CHEBI:191202"/>
    </reaction>
</comment>
<comment type="catalytic activity">
    <reaction evidence="12">
        <text>L-histidyl-L-alpha-amino acid(out) = L-histidyl-L-alpha-amino acid(in)</text>
        <dbReference type="Rhea" id="RHEA:79379"/>
        <dbReference type="ChEBI" id="CHEBI:229964"/>
    </reaction>
</comment>
<dbReference type="GO" id="GO:0016020">
    <property type="term" value="C:membrane"/>
    <property type="evidence" value="ECO:0007669"/>
    <property type="project" value="UniProtKB-SubCell"/>
</dbReference>
<dbReference type="EMBL" id="JAACJL010000001">
    <property type="protein sequence ID" value="KAF4623139.1"/>
    <property type="molecule type" value="Genomic_DNA"/>
</dbReference>
<comment type="caution">
    <text evidence="20">The sequence shown here is derived from an EMBL/GenBank/DDBJ whole genome shotgun (WGS) entry which is preliminary data.</text>
</comment>
<reference evidence="20 21" key="1">
    <citation type="submission" date="2019-12" db="EMBL/GenBank/DDBJ databases">
        <authorList>
            <person name="Floudas D."/>
            <person name="Bentzer J."/>
            <person name="Ahren D."/>
            <person name="Johansson T."/>
            <person name="Persson P."/>
            <person name="Tunlid A."/>
        </authorList>
    </citation>
    <scope>NUCLEOTIDE SEQUENCE [LARGE SCALE GENOMIC DNA]</scope>
    <source>
        <strain evidence="20 21">CBS 102.39</strain>
    </source>
</reference>
<comment type="catalytic activity">
    <reaction evidence="5">
        <text>L-alpha-aminoacyl-L-histidine(out) = L-alpha-aminoacyl-L-histidine(in)</text>
        <dbReference type="Rhea" id="RHEA:79375"/>
        <dbReference type="ChEBI" id="CHEBI:229967"/>
    </reaction>
</comment>
<comment type="catalytic activity">
    <reaction evidence="13">
        <text>L-alanyl-L-lysine(out) = L-alanyl-L-lysine(in)</text>
        <dbReference type="Rhea" id="RHEA:79415"/>
        <dbReference type="ChEBI" id="CHEBI:192470"/>
    </reaction>
</comment>
<gene>
    <name evidence="20" type="ORF">D9613_002341</name>
</gene>
<evidence type="ECO:0000256" key="12">
    <source>
        <dbReference type="ARBA" id="ARBA00044912"/>
    </source>
</evidence>
<feature type="transmembrane region" description="Helical" evidence="19">
    <location>
        <begin position="306"/>
        <end position="323"/>
    </location>
</feature>
<evidence type="ECO:0000256" key="11">
    <source>
        <dbReference type="ARBA" id="ARBA00044903"/>
    </source>
</evidence>
<dbReference type="PANTHER" id="PTHR23512:SF12">
    <property type="entry name" value="TRANSPORTER, PUTATIVE (AFU_ORTHOLOGUE AFUA_4G00260)-RELATED"/>
    <property type="match status" value="1"/>
</dbReference>
<feature type="transmembrane region" description="Helical" evidence="19">
    <location>
        <begin position="494"/>
        <end position="516"/>
    </location>
</feature>
<comment type="catalytic activity">
    <reaction evidence="8">
        <text>L-aspartyl-L-lysine(out) = L-aspartyl-L-lysine(in)</text>
        <dbReference type="Rhea" id="RHEA:79411"/>
        <dbReference type="ChEBI" id="CHEBI:229953"/>
    </reaction>
</comment>
<dbReference type="GO" id="GO:0022857">
    <property type="term" value="F:transmembrane transporter activity"/>
    <property type="evidence" value="ECO:0007669"/>
    <property type="project" value="InterPro"/>
</dbReference>
<comment type="catalytic activity">
    <reaction evidence="11">
        <text>L-arginyl-glycine(out) = L-arginyl-glycine(in)</text>
        <dbReference type="Rhea" id="RHEA:79391"/>
        <dbReference type="ChEBI" id="CHEBI:229955"/>
    </reaction>
</comment>
<feature type="transmembrane region" description="Helical" evidence="19">
    <location>
        <begin position="52"/>
        <end position="75"/>
    </location>
</feature>
<dbReference type="Pfam" id="PF07690">
    <property type="entry name" value="MFS_1"/>
    <property type="match status" value="1"/>
</dbReference>
<sequence length="523" mass="57381">MDSSRALKRVALLRGVALLCACSLSIGSHFGLNSLGPLKSKLSREKGTSSSQFGLLTAASALNSTWTPLVGGLLAARLGTSLSSIMATSIIFAGQLILLFGDLTGSVRIMVFGMFIFGLGVSPLAVVQETIIVRHFKDHGLGLSLALGLVAGKFASFVASRISFPLSQWNEHAPFFVSACLAGFSFCVNLFYLWYSKWMASELDRSSGISDDDALHEVSEKRKVRIGDLLNMGDVFWLYIAINVFCGFIWTPFFPIAPNIIERRYGLSEGRAAEESSLLHAGSMFLYPLCGYLTDVVKKRSFVHRLLLLSSVLTMFCYGWLSLSPTTTKTPLPAMISFGFGLGFSPLLLVIIVPHLVPTKYVSTALGAHKSIESSGSTMMQTLAGLALDSKKRTQAKSIEKVLNAFLTLNIIQFFGVYIMMVFDRRRRQRLLSQMPEAIQESENEALTAGAGDAERPGELHRLNSSPIVGSHMRRAVKEEELLVTASERMRGKVFLTLSALLILWTWMLFMICTLLEFPGTKP</sequence>
<keyword evidence="21" id="KW-1185">Reference proteome</keyword>
<evidence type="ECO:0000256" key="7">
    <source>
        <dbReference type="ARBA" id="ARBA00044893"/>
    </source>
</evidence>
<comment type="function">
    <text evidence="17">Lysosomal dipeptide uniporter that selectively exports lysine, arginine or histidine-containing dipeptides with a net positive charge from the lysosome lumen into the cytosol. Could play a role in a specific type of protein O-glycosylation indirectly regulating macrophages migration and tissue invasion. Also essential for liver homeostasis.</text>
</comment>
<dbReference type="PANTHER" id="PTHR23512">
    <property type="entry name" value="MAJOR FACILITATOR SUPERFAMILY DOMAIN-CONTAINING PROTEIN 1"/>
    <property type="match status" value="1"/>
</dbReference>
<protein>
    <recommendedName>
        <fullName evidence="15">Lysosomal dipeptide transporter MFSD1</fullName>
    </recommendedName>
    <alternativeName>
        <fullName evidence="16">Major facilitator superfamily domain-containing protein 1</fullName>
    </alternativeName>
</protein>
<evidence type="ECO:0000256" key="10">
    <source>
        <dbReference type="ARBA" id="ARBA00044900"/>
    </source>
</evidence>
<feature type="transmembrane region" description="Helical" evidence="19">
    <location>
        <begin position="82"/>
        <end position="101"/>
    </location>
</feature>
<comment type="catalytic activity">
    <reaction evidence="10">
        <text>L-lysyl-L-lysine(out) = L-lysyl-L-lysine(in)</text>
        <dbReference type="Rhea" id="RHEA:79403"/>
        <dbReference type="ChEBI" id="CHEBI:229956"/>
    </reaction>
</comment>
<dbReference type="SUPFAM" id="SSF103473">
    <property type="entry name" value="MFS general substrate transporter"/>
    <property type="match status" value="1"/>
</dbReference>
<comment type="catalytic activity">
    <reaction evidence="3">
        <text>L-histidyl-glycine(out) = L-histidyl-glycine(in)</text>
        <dbReference type="Rhea" id="RHEA:79395"/>
        <dbReference type="ChEBI" id="CHEBI:229957"/>
    </reaction>
</comment>
<evidence type="ECO:0000256" key="18">
    <source>
        <dbReference type="ARBA" id="ARBA00046376"/>
    </source>
</evidence>
<evidence type="ECO:0000313" key="20">
    <source>
        <dbReference type="EMBL" id="KAF4623139.1"/>
    </source>
</evidence>
<organism evidence="20 21">
    <name type="scientific">Agrocybe pediades</name>
    <dbReference type="NCBI Taxonomy" id="84607"/>
    <lineage>
        <taxon>Eukaryota</taxon>
        <taxon>Fungi</taxon>
        <taxon>Dikarya</taxon>
        <taxon>Basidiomycota</taxon>
        <taxon>Agaricomycotina</taxon>
        <taxon>Agaricomycetes</taxon>
        <taxon>Agaricomycetidae</taxon>
        <taxon>Agaricales</taxon>
        <taxon>Agaricineae</taxon>
        <taxon>Strophariaceae</taxon>
        <taxon>Agrocybe</taxon>
    </lineage>
</organism>
<feature type="transmembrane region" description="Helical" evidence="19">
    <location>
        <begin position="235"/>
        <end position="257"/>
    </location>
</feature>
<keyword evidence="19" id="KW-0812">Transmembrane</keyword>
<comment type="catalytic activity">
    <reaction evidence="4">
        <text>L-alpha-aminoacyl-L-arginine(out) = L-alpha-aminoacyl-L-arginine(in)</text>
        <dbReference type="Rhea" id="RHEA:79367"/>
        <dbReference type="ChEBI" id="CHEBI:229968"/>
    </reaction>
</comment>
<feature type="transmembrane region" description="Helical" evidence="19">
    <location>
        <begin position="175"/>
        <end position="195"/>
    </location>
</feature>
<feature type="transmembrane region" description="Helical" evidence="19">
    <location>
        <begin position="107"/>
        <end position="127"/>
    </location>
</feature>
<dbReference type="InterPro" id="IPR052187">
    <property type="entry name" value="MFSD1"/>
</dbReference>
<comment type="catalytic activity">
    <reaction evidence="7">
        <text>L-alpha-aminoacyl-L-lysine(out) = L-alpha-aminoacyl-L-lysine(in)</text>
        <dbReference type="Rhea" id="RHEA:79383"/>
        <dbReference type="ChEBI" id="CHEBI:229966"/>
    </reaction>
</comment>
<feature type="transmembrane region" description="Helical" evidence="19">
    <location>
        <begin position="139"/>
        <end position="163"/>
    </location>
</feature>
<keyword evidence="19" id="KW-0472">Membrane</keyword>
<evidence type="ECO:0000256" key="3">
    <source>
        <dbReference type="ARBA" id="ARBA00044878"/>
    </source>
</evidence>
<evidence type="ECO:0000313" key="21">
    <source>
        <dbReference type="Proteomes" id="UP000521872"/>
    </source>
</evidence>
<proteinExistence type="predicted"/>
<comment type="catalytic activity">
    <reaction evidence="9">
        <text>L-arginyl-L-alpha-amino acid(out) = L-arginyl-L-alpha-amino acid(in)</text>
        <dbReference type="Rhea" id="RHEA:79371"/>
        <dbReference type="ChEBI" id="CHEBI:84315"/>
    </reaction>
</comment>
<comment type="catalytic activity">
    <reaction evidence="2">
        <text>L-lysyl-L-alanine(out) = L-lysyl-L-alanine(in)</text>
        <dbReference type="Rhea" id="RHEA:79399"/>
        <dbReference type="ChEBI" id="CHEBI:229954"/>
    </reaction>
</comment>
<accession>A0A8H4R6F7</accession>
<keyword evidence="19" id="KW-1133">Transmembrane helix</keyword>
<evidence type="ECO:0000256" key="15">
    <source>
        <dbReference type="ARBA" id="ARBA00044985"/>
    </source>
</evidence>
<dbReference type="Proteomes" id="UP000521872">
    <property type="component" value="Unassembled WGS sequence"/>
</dbReference>
<dbReference type="AlphaFoldDB" id="A0A8H4R6F7"/>
<dbReference type="Gene3D" id="1.20.1250.20">
    <property type="entry name" value="MFS general substrate transporter like domains"/>
    <property type="match status" value="2"/>
</dbReference>
<evidence type="ECO:0000256" key="1">
    <source>
        <dbReference type="ARBA" id="ARBA00004141"/>
    </source>
</evidence>
<evidence type="ECO:0000256" key="2">
    <source>
        <dbReference type="ARBA" id="ARBA00044876"/>
    </source>
</evidence>
<evidence type="ECO:0000256" key="16">
    <source>
        <dbReference type="ARBA" id="ARBA00045018"/>
    </source>
</evidence>
<evidence type="ECO:0000256" key="4">
    <source>
        <dbReference type="ARBA" id="ARBA00044881"/>
    </source>
</evidence>